<dbReference type="NCBIfam" id="TIGR01129">
    <property type="entry name" value="secD"/>
    <property type="match status" value="1"/>
</dbReference>
<dbReference type="Pfam" id="PF02355">
    <property type="entry name" value="SecD_SecF_C"/>
    <property type="match status" value="2"/>
</dbReference>
<keyword evidence="6 9" id="KW-1133">Transmembrane helix</keyword>
<dbReference type="SUPFAM" id="SSF82866">
    <property type="entry name" value="Multidrug efflux transporter AcrB transmembrane domain"/>
    <property type="match status" value="2"/>
</dbReference>
<name>A0ABR4TTC9_9PROT</name>
<dbReference type="Pfam" id="PF21760">
    <property type="entry name" value="SecD_1st"/>
    <property type="match status" value="1"/>
</dbReference>
<keyword evidence="4 9" id="KW-0812">Transmembrane</keyword>
<evidence type="ECO:0000256" key="7">
    <source>
        <dbReference type="ARBA" id="ARBA00023010"/>
    </source>
</evidence>
<feature type="transmembrane region" description="Helical" evidence="9">
    <location>
        <begin position="408"/>
        <end position="428"/>
    </location>
</feature>
<comment type="subcellular location">
    <subcellularLocation>
        <location evidence="1 9">Cell membrane</location>
        <topology evidence="1 9">Multi-pass membrane protein</topology>
    </subcellularLocation>
</comment>
<dbReference type="InterPro" id="IPR022813">
    <property type="entry name" value="SecD/SecF_arch_bac"/>
</dbReference>
<keyword evidence="8 9" id="KW-0472">Membrane</keyword>
<feature type="transmembrane region" description="Helical" evidence="9">
    <location>
        <begin position="718"/>
        <end position="739"/>
    </location>
</feature>
<feature type="transmembrane region" description="Helical" evidence="9">
    <location>
        <begin position="760"/>
        <end position="786"/>
    </location>
</feature>
<dbReference type="InterPro" id="IPR005791">
    <property type="entry name" value="SecD"/>
</dbReference>
<reference evidence="14 15" key="1">
    <citation type="submission" date="2013-07" db="EMBL/GenBank/DDBJ databases">
        <title>Thalassospira permensis NBRC 106175 Genome Sequencing.</title>
        <authorList>
            <person name="Lai Q."/>
            <person name="Shao Z."/>
        </authorList>
    </citation>
    <scope>NUCLEOTIDE SEQUENCE [LARGE SCALE GENOMIC DNA]</scope>
    <source>
        <strain evidence="14 15">NBRC 106175</strain>
    </source>
</reference>
<proteinExistence type="inferred from homology"/>
<dbReference type="InterPro" id="IPR022646">
    <property type="entry name" value="SecD/SecF_CS"/>
</dbReference>
<dbReference type="NCBIfam" id="TIGR00916">
    <property type="entry name" value="2A0604s01"/>
    <property type="match status" value="2"/>
</dbReference>
<feature type="transmembrane region" description="Helical" evidence="9">
    <location>
        <begin position="798"/>
        <end position="820"/>
    </location>
</feature>
<evidence type="ECO:0000256" key="6">
    <source>
        <dbReference type="ARBA" id="ARBA00022989"/>
    </source>
</evidence>
<evidence type="ECO:0000313" key="15">
    <source>
        <dbReference type="Proteomes" id="UP000027463"/>
    </source>
</evidence>
<evidence type="ECO:0000256" key="5">
    <source>
        <dbReference type="ARBA" id="ARBA00022927"/>
    </source>
</evidence>
<feature type="transmembrane region" description="Helical" evidence="9">
    <location>
        <begin position="663"/>
        <end position="684"/>
    </location>
</feature>
<protein>
    <recommendedName>
        <fullName evidence="9 10">Multifunctional fusion protein</fullName>
    </recommendedName>
    <domain>
        <recommendedName>
            <fullName evidence="9">Protein translocase subunit SecD</fullName>
        </recommendedName>
    </domain>
    <domain>
        <recommendedName>
            <fullName evidence="10">Protein-export membrane protein SecF</fullName>
        </recommendedName>
    </domain>
</protein>
<comment type="subunit">
    <text evidence="10">Forms a complex with SecD. Part of the essential Sec protein translocation apparatus which comprises SecA, SecYEG and auxiliary proteins SecDF-YajC and YidC.</text>
</comment>
<dbReference type="EMBL" id="AUNC01000002">
    <property type="protein sequence ID" value="KEO59076.1"/>
    <property type="molecule type" value="Genomic_DNA"/>
</dbReference>
<dbReference type="InterPro" id="IPR022645">
    <property type="entry name" value="SecD/SecF_bac"/>
</dbReference>
<dbReference type="InterPro" id="IPR054384">
    <property type="entry name" value="SecDF_P1_head"/>
</dbReference>
<dbReference type="PANTHER" id="PTHR30081">
    <property type="entry name" value="PROTEIN-EXPORT MEMBRANE PROTEIN SEC"/>
    <property type="match status" value="1"/>
</dbReference>
<feature type="transmembrane region" description="Helical" evidence="9">
    <location>
        <begin position="383"/>
        <end position="402"/>
    </location>
</feature>
<keyword evidence="2 9" id="KW-0813">Transport</keyword>
<keyword evidence="5 9" id="KW-0653">Protein transport</keyword>
<evidence type="ECO:0000259" key="12">
    <source>
        <dbReference type="Pfam" id="PF21760"/>
    </source>
</evidence>
<dbReference type="NCBIfam" id="NF009583">
    <property type="entry name" value="PRK13024.1-3"/>
    <property type="match status" value="1"/>
</dbReference>
<evidence type="ECO:0000256" key="10">
    <source>
        <dbReference type="HAMAP-Rule" id="MF_01464"/>
    </source>
</evidence>
<organism evidence="14 15">
    <name type="scientific">Thalassospira permensis NBRC 106175</name>
    <dbReference type="NCBI Taxonomy" id="1353532"/>
    <lineage>
        <taxon>Bacteria</taxon>
        <taxon>Pseudomonadati</taxon>
        <taxon>Pseudomonadota</taxon>
        <taxon>Alphaproteobacteria</taxon>
        <taxon>Rhodospirillales</taxon>
        <taxon>Thalassospiraceae</taxon>
        <taxon>Thalassospira</taxon>
    </lineage>
</organism>
<gene>
    <name evidence="10" type="primary">secF</name>
    <name evidence="9" type="synonym">secD</name>
    <name evidence="14" type="ORF">SMB34_10930</name>
</gene>
<feature type="domain" description="Protein export membrane protein SecD/SecF C-terminal" evidence="11">
    <location>
        <begin position="636"/>
        <end position="821"/>
    </location>
</feature>
<comment type="subunit">
    <text evidence="9">Forms a complex with SecF. Part of the essential Sec protein translocation apparatus which comprises SecA, SecYEG and auxiliary proteins SecDF-YajC and YidC.</text>
</comment>
<evidence type="ECO:0000256" key="9">
    <source>
        <dbReference type="HAMAP-Rule" id="MF_01463"/>
    </source>
</evidence>
<evidence type="ECO:0000256" key="1">
    <source>
        <dbReference type="ARBA" id="ARBA00004651"/>
    </source>
</evidence>
<dbReference type="InterPro" id="IPR055344">
    <property type="entry name" value="SecD_SecF_C_bact"/>
</dbReference>
<feature type="transmembrane region" description="Helical" evidence="9">
    <location>
        <begin position="691"/>
        <end position="712"/>
    </location>
</feature>
<evidence type="ECO:0000256" key="3">
    <source>
        <dbReference type="ARBA" id="ARBA00022475"/>
    </source>
</evidence>
<feature type="transmembrane region" description="Helical" evidence="9">
    <location>
        <begin position="539"/>
        <end position="557"/>
    </location>
</feature>
<evidence type="ECO:0000259" key="11">
    <source>
        <dbReference type="Pfam" id="PF02355"/>
    </source>
</evidence>
<dbReference type="PANTHER" id="PTHR30081:SF1">
    <property type="entry name" value="PROTEIN TRANSLOCASE SUBUNIT SECD"/>
    <property type="match status" value="1"/>
</dbReference>
<comment type="similarity">
    <text evidence="10">Belongs to the SecD/SecF family. SecF subfamily.</text>
</comment>
<accession>A0ABR4TTC9</accession>
<feature type="transmembrane region" description="Helical" evidence="9">
    <location>
        <begin position="484"/>
        <end position="505"/>
    </location>
</feature>
<keyword evidence="3 9" id="KW-1003">Cell membrane</keyword>
<dbReference type="HAMAP" id="MF_01463_B">
    <property type="entry name" value="SecD_B"/>
    <property type="match status" value="1"/>
</dbReference>
<evidence type="ECO:0000256" key="4">
    <source>
        <dbReference type="ARBA" id="ARBA00022692"/>
    </source>
</evidence>
<evidence type="ECO:0000256" key="2">
    <source>
        <dbReference type="ARBA" id="ARBA00022448"/>
    </source>
</evidence>
<dbReference type="InterPro" id="IPR005665">
    <property type="entry name" value="SecF_bac"/>
</dbReference>
<dbReference type="Gene3D" id="3.30.1360.200">
    <property type="match status" value="1"/>
</dbReference>
<evidence type="ECO:0000259" key="13">
    <source>
        <dbReference type="Pfam" id="PF22599"/>
    </source>
</evidence>
<dbReference type="HAMAP" id="MF_01464_B">
    <property type="entry name" value="SecF_B"/>
    <property type="match status" value="1"/>
</dbReference>
<dbReference type="Proteomes" id="UP000027463">
    <property type="component" value="Unassembled WGS sequence"/>
</dbReference>
<evidence type="ECO:0000256" key="8">
    <source>
        <dbReference type="ARBA" id="ARBA00023136"/>
    </source>
</evidence>
<dbReference type="InterPro" id="IPR048634">
    <property type="entry name" value="SecD_SecF_C"/>
</dbReference>
<feature type="transmembrane region" description="Helical" evidence="9">
    <location>
        <begin position="357"/>
        <end position="376"/>
    </location>
</feature>
<evidence type="ECO:0000313" key="14">
    <source>
        <dbReference type="EMBL" id="KEO59076.1"/>
    </source>
</evidence>
<comment type="similarity">
    <text evidence="9">Belongs to the SecD/SecF family. SecD subfamily.</text>
</comment>
<feature type="transmembrane region" description="Helical" evidence="9">
    <location>
        <begin position="453"/>
        <end position="472"/>
    </location>
</feature>
<feature type="domain" description="SecDF P1 head subdomain" evidence="13">
    <location>
        <begin position="225"/>
        <end position="336"/>
    </location>
</feature>
<comment type="caution">
    <text evidence="9">Lacks conserved residue(s) required for the propagation of feature annotation.</text>
</comment>
<dbReference type="NCBIfam" id="TIGR00966">
    <property type="entry name" value="transloc_SecF"/>
    <property type="match status" value="1"/>
</dbReference>
<dbReference type="Gene3D" id="1.20.1640.10">
    <property type="entry name" value="Multidrug efflux transporter AcrB transmembrane domain"/>
    <property type="match status" value="2"/>
</dbReference>
<dbReference type="InterPro" id="IPR048631">
    <property type="entry name" value="SecD_1st"/>
</dbReference>
<dbReference type="Pfam" id="PF07549">
    <property type="entry name" value="Sec_GG"/>
    <property type="match status" value="2"/>
</dbReference>
<comment type="function">
    <text evidence="9">Part of the Sec protein translocase complex. Interacts with the SecYEG preprotein conducting channel. SecDF uses the proton motive force (PMF) to complete protein translocation after the ATP-dependent function of SecA.</text>
</comment>
<keyword evidence="7 9" id="KW-0811">Translocation</keyword>
<keyword evidence="15" id="KW-1185">Reference proteome</keyword>
<comment type="caution">
    <text evidence="14">The sequence shown here is derived from an EMBL/GenBank/DDBJ whole genome shotgun (WGS) entry which is preliminary data.</text>
</comment>
<feature type="domain" description="Protein translocase subunit SecDF P1" evidence="12">
    <location>
        <begin position="155"/>
        <end position="212"/>
    </location>
</feature>
<dbReference type="Pfam" id="PF22599">
    <property type="entry name" value="SecDF_P1_head"/>
    <property type="match status" value="1"/>
</dbReference>
<dbReference type="Gene3D" id="3.30.70.3400">
    <property type="match status" value="2"/>
</dbReference>
<sequence>MVVYSLVLLTGFLTALPNLFTPAQLADWPSFLPTRQVALGLDLRGGSHLVLEIDTAAMIAERLEITRDDVTTALRKAHIDVNSIQISNDQVIVSLSDTKDHDGALDALEYLANAQVETPRHGSTAEFVITAPSDNSIHIALSEQGIRNRVDASAQQSLEIIRSRIDQIGVSEPTIQRIGSDRVLVQLPGVQDPSQVRKLLGSTAKLGFYMLADRSRTDKRDSSVLTLQDKDGQSYHLHRTPALSGDHLTDAHAGFDPQSHQPVVNFRFDTAGAAKFADITRANVGKPFAIVLDNEVLSAPVIREAITGGSGQISGSFTVGETVTLSALLRAGSLPAPMTVIEERTVGPDLGADAIEMGLYTGLIGLGLVTGLMFFLYGRWGMIANLALGLNVMLTFGALSLMGATLTLPGIAGIVLGIGLAVDANVLINERIREETKRGLSAFMALDSGFKRAYATIVDSNITTLIATALLFEFGSGPVRGFAITMGLGIVISMFTAVAVVRVIMTEIVWRTRMKKLVIEPLWRFMPEKTSISFMRARFLGIGMSLLLSAISIGLFFKPGLDYGVDFKGGIQVEVASSSANDGNSPLDLGALRQELSTLGLGDVSLQDIGKDGHILIRVERQPGGEQAQTAAVETVKKAVQSIDPAADFERTEVVGPKVSGELAQSGVSAVIFASLAMLCYIWWRFEWPFAVGAIVTLILDVTKTIGFFAIMGLDFNLTAIAALLTLIGYSVNDKVVVYDRMRENLRLYRKMPMREIIDMSINQSLARCLFTSLTTLFAMVPMAIWGGSAVESFAVPMVFGVVIATTSSIYIAAPILLFLDTWRQKQRQKHARLASETDIDDNPLIKASS</sequence>
<feature type="domain" description="Protein export membrane protein SecD/SecF C-terminal" evidence="11">
    <location>
        <begin position="339"/>
        <end position="505"/>
    </location>
</feature>
<dbReference type="PRINTS" id="PR01755">
    <property type="entry name" value="SECFTRNLCASE"/>
</dbReference>